<organism evidence="1 2">
    <name type="scientific">Streptomyces palmae</name>
    <dbReference type="NCBI Taxonomy" id="1701085"/>
    <lineage>
        <taxon>Bacteria</taxon>
        <taxon>Bacillati</taxon>
        <taxon>Actinomycetota</taxon>
        <taxon>Actinomycetes</taxon>
        <taxon>Kitasatosporales</taxon>
        <taxon>Streptomycetaceae</taxon>
        <taxon>Streptomyces</taxon>
    </lineage>
</organism>
<name>A0A4Z0GMN3_9ACTN</name>
<evidence type="ECO:0000313" key="1">
    <source>
        <dbReference type="EMBL" id="TGA97464.1"/>
    </source>
</evidence>
<accession>A0A4Z0GMN3</accession>
<keyword evidence="2" id="KW-1185">Reference proteome</keyword>
<comment type="caution">
    <text evidence="1">The sequence shown here is derived from an EMBL/GenBank/DDBJ whole genome shotgun (WGS) entry which is preliminary data.</text>
</comment>
<gene>
    <name evidence="1" type="ORF">E4099_23520</name>
</gene>
<protein>
    <submittedName>
        <fullName evidence="1">Uncharacterized protein</fullName>
    </submittedName>
</protein>
<dbReference type="RefSeq" id="WP_135341111.1">
    <property type="nucleotide sequence ID" value="NZ_JBHLTX010000026.1"/>
</dbReference>
<proteinExistence type="predicted"/>
<evidence type="ECO:0000313" key="2">
    <source>
        <dbReference type="Proteomes" id="UP000297948"/>
    </source>
</evidence>
<reference evidence="1 2" key="1">
    <citation type="submission" date="2019-03" db="EMBL/GenBank/DDBJ databases">
        <authorList>
            <person name="Gonzalez-Pimentel J.L."/>
        </authorList>
    </citation>
    <scope>NUCLEOTIDE SEQUENCE [LARGE SCALE GENOMIC DNA]</scope>
    <source>
        <strain evidence="1 2">JCM 31289</strain>
    </source>
</reference>
<sequence>MNELGYDPVKLGVDEARSKTERISSRLLEMIEVKGKVTEPGPGVSRCEGESGDSELYKTLHPWSVYGISDESVERGMNNLRKRLPESGWTILKDGKVNSEARDPEILAENKKEYFAVHIVGEKRTASGEPMISVEVVSACFRAPKGTLKGQY</sequence>
<dbReference type="AlphaFoldDB" id="A0A4Z0GMN3"/>
<dbReference type="OrthoDB" id="4282368at2"/>
<dbReference type="Proteomes" id="UP000297948">
    <property type="component" value="Unassembled WGS sequence"/>
</dbReference>
<dbReference type="EMBL" id="SRID01000273">
    <property type="protein sequence ID" value="TGA97464.1"/>
    <property type="molecule type" value="Genomic_DNA"/>
</dbReference>